<feature type="transmembrane region" description="Helical" evidence="1">
    <location>
        <begin position="38"/>
        <end position="58"/>
    </location>
</feature>
<dbReference type="InterPro" id="IPR032389">
    <property type="entry name" value="GspB_C"/>
</dbReference>
<evidence type="ECO:0000313" key="3">
    <source>
        <dbReference type="EMBL" id="MCM2680378.1"/>
    </source>
</evidence>
<organism evidence="3 4">
    <name type="scientific">Echinimonas agarilytica</name>
    <dbReference type="NCBI Taxonomy" id="1215918"/>
    <lineage>
        <taxon>Bacteria</taxon>
        <taxon>Pseudomonadati</taxon>
        <taxon>Pseudomonadota</taxon>
        <taxon>Gammaproteobacteria</taxon>
        <taxon>Alteromonadales</taxon>
        <taxon>Echinimonadaceae</taxon>
        <taxon>Echinimonas</taxon>
    </lineage>
</organism>
<dbReference type="Pfam" id="PF16537">
    <property type="entry name" value="T2SSB"/>
    <property type="match status" value="1"/>
</dbReference>
<comment type="caution">
    <text evidence="3">The sequence shown here is derived from an EMBL/GenBank/DDBJ whole genome shotgun (WGS) entry which is preliminary data.</text>
</comment>
<dbReference type="GO" id="GO:0015627">
    <property type="term" value="C:type II protein secretion system complex"/>
    <property type="evidence" value="ECO:0007669"/>
    <property type="project" value="InterPro"/>
</dbReference>
<dbReference type="RefSeq" id="WP_251261811.1">
    <property type="nucleotide sequence ID" value="NZ_JAMQGP010000006.1"/>
</dbReference>
<evidence type="ECO:0000256" key="1">
    <source>
        <dbReference type="SAM" id="Phobius"/>
    </source>
</evidence>
<gene>
    <name evidence="3" type="ORF">NAF29_11945</name>
</gene>
<keyword evidence="1" id="KW-1133">Transmembrane helix</keyword>
<name>A0AA42B8D0_9GAMM</name>
<sequence length="263" mass="28628">MSYILDALKRNASDAEVGHVPSIHTQSGVASKASAQRFVWPIVSLALVVAAIASALILQPWNRQSPEAEVIVADVPPTDVELLGSVDYSQYPARAKVVIAAVRVPQPETHTQPLPSSPVSAGIANGERKAQAIVEPKVDHDSDLDRGTGEAKRLSGSELEALFNQAVSATISDNPKSMVRQDYQSVEPLTRKPQSYQNQVPSMNFNAHSYSSDVQKRMIKVNGSELREGDWIGNDVQVQAILPDRVILEMQGQQFTLPALTDW</sequence>
<feature type="domain" description="Type II secretion system protein GspB C-terminal" evidence="2">
    <location>
        <begin position="200"/>
        <end position="259"/>
    </location>
</feature>
<accession>A0AA42B8D0</accession>
<evidence type="ECO:0000313" key="4">
    <source>
        <dbReference type="Proteomes" id="UP001165393"/>
    </source>
</evidence>
<keyword evidence="1" id="KW-0472">Membrane</keyword>
<proteinExistence type="predicted"/>
<keyword evidence="1" id="KW-0812">Transmembrane</keyword>
<protein>
    <submittedName>
        <fullName evidence="3">General secretion pathway protein GspB</fullName>
    </submittedName>
</protein>
<dbReference type="AlphaFoldDB" id="A0AA42B8D0"/>
<reference evidence="3 4" key="1">
    <citation type="journal article" date="2013" name="Antonie Van Leeuwenhoek">
        <title>Echinimonas agarilytica gen. nov., sp. nov., a new gammaproteobacterium isolated from the sea urchin Strongylocentrotus intermedius.</title>
        <authorList>
            <person name="Nedashkovskaya O.I."/>
            <person name="Stenkova A.M."/>
            <person name="Zhukova N.V."/>
            <person name="Van Trappen S."/>
            <person name="Lee J.S."/>
            <person name="Kim S.B."/>
        </authorList>
    </citation>
    <scope>NUCLEOTIDE SEQUENCE [LARGE SCALE GENOMIC DNA]</scope>
    <source>
        <strain evidence="3 4">KMM 6351</strain>
    </source>
</reference>
<dbReference type="EMBL" id="JAMQGP010000006">
    <property type="protein sequence ID" value="MCM2680378.1"/>
    <property type="molecule type" value="Genomic_DNA"/>
</dbReference>
<dbReference type="Proteomes" id="UP001165393">
    <property type="component" value="Unassembled WGS sequence"/>
</dbReference>
<evidence type="ECO:0000259" key="2">
    <source>
        <dbReference type="Pfam" id="PF16537"/>
    </source>
</evidence>
<keyword evidence="4" id="KW-1185">Reference proteome</keyword>